<keyword evidence="3" id="KW-0813">Transport</keyword>
<keyword evidence="4" id="KW-1003">Cell membrane</keyword>
<feature type="transmembrane region" description="Helical" evidence="8">
    <location>
        <begin position="143"/>
        <end position="163"/>
    </location>
</feature>
<evidence type="ECO:0000256" key="4">
    <source>
        <dbReference type="ARBA" id="ARBA00022475"/>
    </source>
</evidence>
<feature type="transmembrane region" description="Helical" evidence="8">
    <location>
        <begin position="315"/>
        <end position="336"/>
    </location>
</feature>
<feature type="transmembrane region" description="Helical" evidence="8">
    <location>
        <begin position="494"/>
        <end position="512"/>
    </location>
</feature>
<dbReference type="InterPro" id="IPR011701">
    <property type="entry name" value="MFS"/>
</dbReference>
<reference evidence="10 11" key="1">
    <citation type="submission" date="2020-01" db="EMBL/GenBank/DDBJ databases">
        <title>Draft genome assembly of Ensifer adhaerens T173.</title>
        <authorList>
            <person name="Craig J.E."/>
            <person name="Stinchcombe J.R."/>
        </authorList>
    </citation>
    <scope>NUCLEOTIDE SEQUENCE [LARGE SCALE GENOMIC DNA]</scope>
    <source>
        <strain evidence="10 11">T173</strain>
    </source>
</reference>
<feature type="transmembrane region" description="Helical" evidence="8">
    <location>
        <begin position="370"/>
        <end position="392"/>
    </location>
</feature>
<feature type="domain" description="Major facilitator superfamily (MFS) profile" evidence="9">
    <location>
        <begin position="16"/>
        <end position="517"/>
    </location>
</feature>
<comment type="subcellular location">
    <subcellularLocation>
        <location evidence="1">Cell membrane</location>
        <topology evidence="1">Multi-pass membrane protein</topology>
    </subcellularLocation>
</comment>
<keyword evidence="7 8" id="KW-0472">Membrane</keyword>
<comment type="caution">
    <text evidence="10">The sequence shown here is derived from an EMBL/GenBank/DDBJ whole genome shotgun (WGS) entry which is preliminary data.</text>
</comment>
<dbReference type="Pfam" id="PF07690">
    <property type="entry name" value="MFS_1"/>
    <property type="match status" value="1"/>
</dbReference>
<gene>
    <name evidence="10" type="ORF">GFB56_11455</name>
</gene>
<evidence type="ECO:0000256" key="5">
    <source>
        <dbReference type="ARBA" id="ARBA00022692"/>
    </source>
</evidence>
<evidence type="ECO:0000256" key="6">
    <source>
        <dbReference type="ARBA" id="ARBA00022989"/>
    </source>
</evidence>
<name>A0AAW4FK56_9HYPH</name>
<feature type="transmembrane region" description="Helical" evidence="8">
    <location>
        <begin position="110"/>
        <end position="131"/>
    </location>
</feature>
<dbReference type="Proteomes" id="UP000744980">
    <property type="component" value="Unassembled WGS sequence"/>
</dbReference>
<organism evidence="10 11">
    <name type="scientific">Ensifer canadensis</name>
    <dbReference type="NCBI Taxonomy" id="555315"/>
    <lineage>
        <taxon>Bacteria</taxon>
        <taxon>Pseudomonadati</taxon>
        <taxon>Pseudomonadota</taxon>
        <taxon>Alphaproteobacteria</taxon>
        <taxon>Hyphomicrobiales</taxon>
        <taxon>Rhizobiaceae</taxon>
        <taxon>Sinorhizobium/Ensifer group</taxon>
        <taxon>Ensifer</taxon>
    </lineage>
</organism>
<proteinExistence type="inferred from homology"/>
<evidence type="ECO:0000313" key="11">
    <source>
        <dbReference type="Proteomes" id="UP000744980"/>
    </source>
</evidence>
<dbReference type="AlphaFoldDB" id="A0AAW4FK56"/>
<feature type="transmembrane region" description="Helical" evidence="8">
    <location>
        <begin position="18"/>
        <end position="38"/>
    </location>
</feature>
<evidence type="ECO:0000256" key="7">
    <source>
        <dbReference type="ARBA" id="ARBA00023136"/>
    </source>
</evidence>
<dbReference type="NCBIfam" id="TIGR00711">
    <property type="entry name" value="efflux_EmrB"/>
    <property type="match status" value="1"/>
</dbReference>
<dbReference type="Gene3D" id="1.20.1250.20">
    <property type="entry name" value="MFS general substrate transporter like domains"/>
    <property type="match status" value="1"/>
</dbReference>
<keyword evidence="5 8" id="KW-0812">Transmembrane</keyword>
<evidence type="ECO:0000256" key="8">
    <source>
        <dbReference type="SAM" id="Phobius"/>
    </source>
</evidence>
<feature type="transmembrane region" description="Helical" evidence="8">
    <location>
        <begin position="281"/>
        <end position="303"/>
    </location>
</feature>
<dbReference type="GO" id="GO:0022857">
    <property type="term" value="F:transmembrane transporter activity"/>
    <property type="evidence" value="ECO:0007669"/>
    <property type="project" value="InterPro"/>
</dbReference>
<feature type="transmembrane region" description="Helical" evidence="8">
    <location>
        <begin position="85"/>
        <end position="104"/>
    </location>
</feature>
<dbReference type="RefSeq" id="WP_203527901.1">
    <property type="nucleotide sequence ID" value="NZ_CP083371.1"/>
</dbReference>
<dbReference type="InterPro" id="IPR020846">
    <property type="entry name" value="MFS_dom"/>
</dbReference>
<feature type="transmembrane region" description="Helical" evidence="8">
    <location>
        <begin position="58"/>
        <end position="78"/>
    </location>
</feature>
<keyword evidence="6 8" id="KW-1133">Transmembrane helix</keyword>
<feature type="transmembrane region" description="Helical" evidence="8">
    <location>
        <begin position="239"/>
        <end position="261"/>
    </location>
</feature>
<comment type="similarity">
    <text evidence="2">Belongs to the major facilitator superfamily. EmrB family.</text>
</comment>
<evidence type="ECO:0000259" key="9">
    <source>
        <dbReference type="PROSITE" id="PS50850"/>
    </source>
</evidence>
<feature type="transmembrane region" description="Helical" evidence="8">
    <location>
        <begin position="208"/>
        <end position="227"/>
    </location>
</feature>
<protein>
    <submittedName>
        <fullName evidence="10">DHA2 family efflux MFS transporter permease subunit</fullName>
    </submittedName>
</protein>
<dbReference type="SUPFAM" id="SSF103473">
    <property type="entry name" value="MFS general substrate transporter"/>
    <property type="match status" value="1"/>
</dbReference>
<dbReference type="PANTHER" id="PTHR42718:SF9">
    <property type="entry name" value="MAJOR FACILITATOR SUPERFAMILY MULTIDRUG TRANSPORTER MFSC"/>
    <property type="match status" value="1"/>
</dbReference>
<evidence type="ECO:0000313" key="10">
    <source>
        <dbReference type="EMBL" id="MBM3091431.1"/>
    </source>
</evidence>
<dbReference type="PANTHER" id="PTHR42718">
    <property type="entry name" value="MAJOR FACILITATOR SUPERFAMILY MULTIDRUG TRANSPORTER MFSC"/>
    <property type="match status" value="1"/>
</dbReference>
<dbReference type="EMBL" id="WXFA01000005">
    <property type="protein sequence ID" value="MBM3091431.1"/>
    <property type="molecule type" value="Genomic_DNA"/>
</dbReference>
<accession>A0AAW4FK56</accession>
<feature type="transmembrane region" description="Helical" evidence="8">
    <location>
        <begin position="343"/>
        <end position="364"/>
    </location>
</feature>
<evidence type="ECO:0000256" key="3">
    <source>
        <dbReference type="ARBA" id="ARBA00022448"/>
    </source>
</evidence>
<evidence type="ECO:0000256" key="2">
    <source>
        <dbReference type="ARBA" id="ARBA00008537"/>
    </source>
</evidence>
<feature type="transmembrane region" description="Helical" evidence="8">
    <location>
        <begin position="404"/>
        <end position="427"/>
    </location>
</feature>
<sequence>MTSVAIAKPGVPLPSVKTIVAIGAVLLGTFTSILNSRLTEIGLADIRGALGLGFDEASWITTAYIVAEVTAIPAAVWLRGILSPTRGVIIGAGLFSIFSLAVPLSPNLQVLLTLQALRGLSAGILIPMAYAVIMRHLPQQQRLYGLSLYALISTVTPSLSVSLEAWVTDRLSWQFLFWLNAVPGALTVFAAGYGLAHEPIKYMRFRKVDGFGLLALSLGLAALVTALDQGNRLDWLHSGPIVGLLLAGMFLIGAYFIHAVLHPKPVVSPKLLWRRNVGLGLLMMFAVRLAIMSSAFLIPQYLIRVQGYRALESGGLFLNAVIPQLLLTPVVAWLCYRVDPRNLLAVGGILTGGGILMAANLSSVWAAGDFLLPVMLQALGAPLLAVPTMVLITEDIQFQEIPWIASLVHIVRTVGSAVGMALVATVVRVQEQVHSNLIGLHVHSGNPEALSRMEALARTLRPRAPGEQDAVGQATAMVARVVQREAYTMSYADAFFLLGIITLLATVASLVMRRPSLPGRFL</sequence>
<dbReference type="GO" id="GO:0005886">
    <property type="term" value="C:plasma membrane"/>
    <property type="evidence" value="ECO:0007669"/>
    <property type="project" value="UniProtKB-SubCell"/>
</dbReference>
<evidence type="ECO:0000256" key="1">
    <source>
        <dbReference type="ARBA" id="ARBA00004651"/>
    </source>
</evidence>
<feature type="transmembrane region" description="Helical" evidence="8">
    <location>
        <begin position="175"/>
        <end position="196"/>
    </location>
</feature>
<dbReference type="InterPro" id="IPR036259">
    <property type="entry name" value="MFS_trans_sf"/>
</dbReference>
<keyword evidence="11" id="KW-1185">Reference proteome</keyword>
<dbReference type="PROSITE" id="PS50850">
    <property type="entry name" value="MFS"/>
    <property type="match status" value="1"/>
</dbReference>
<dbReference type="Gene3D" id="1.20.1720.10">
    <property type="entry name" value="Multidrug resistance protein D"/>
    <property type="match status" value="1"/>
</dbReference>
<dbReference type="InterPro" id="IPR004638">
    <property type="entry name" value="EmrB-like"/>
</dbReference>